<dbReference type="Proteomes" id="UP000095767">
    <property type="component" value="Unassembled WGS sequence"/>
</dbReference>
<keyword evidence="2" id="KW-1185">Reference proteome</keyword>
<evidence type="ECO:0000313" key="2">
    <source>
        <dbReference type="Proteomes" id="UP000095767"/>
    </source>
</evidence>
<name>A0A1E5VIP2_9POAL</name>
<reference evidence="1 2" key="1">
    <citation type="submission" date="2016-09" db="EMBL/GenBank/DDBJ databases">
        <title>The draft genome of Dichanthelium oligosanthes: A C3 panicoid grass species.</title>
        <authorList>
            <person name="Studer A.J."/>
            <person name="Schnable J.C."/>
            <person name="Brutnell T.P."/>
        </authorList>
    </citation>
    <scope>NUCLEOTIDE SEQUENCE [LARGE SCALE GENOMIC DNA]</scope>
    <source>
        <strain evidence="2">cv. Kellogg 1175</strain>
        <tissue evidence="1">Leaf</tissue>
    </source>
</reference>
<dbReference type="EMBL" id="LWDX02038505">
    <property type="protein sequence ID" value="OEL24989.1"/>
    <property type="molecule type" value="Genomic_DNA"/>
</dbReference>
<sequence length="120" mass="13466">MFRPTKLAAEFILRTEMRIIEAKYYSVEGIRAWDVCKQHLPSITAHLAAIDAALRRYKARRIDRGWYYLRPMADSVSFCIRSPLNSAPGASRVKALDSTRCCSCALLPSAGQQISAGQQM</sequence>
<proteinExistence type="predicted"/>
<dbReference type="AlphaFoldDB" id="A0A1E5VIP2"/>
<accession>A0A1E5VIP2</accession>
<protein>
    <submittedName>
        <fullName evidence="1">Uncharacterized protein</fullName>
    </submittedName>
</protein>
<gene>
    <name evidence="1" type="ORF">BAE44_0013992</name>
</gene>
<organism evidence="1 2">
    <name type="scientific">Dichanthelium oligosanthes</name>
    <dbReference type="NCBI Taxonomy" id="888268"/>
    <lineage>
        <taxon>Eukaryota</taxon>
        <taxon>Viridiplantae</taxon>
        <taxon>Streptophyta</taxon>
        <taxon>Embryophyta</taxon>
        <taxon>Tracheophyta</taxon>
        <taxon>Spermatophyta</taxon>
        <taxon>Magnoliopsida</taxon>
        <taxon>Liliopsida</taxon>
        <taxon>Poales</taxon>
        <taxon>Poaceae</taxon>
        <taxon>PACMAD clade</taxon>
        <taxon>Panicoideae</taxon>
        <taxon>Panicodae</taxon>
        <taxon>Paniceae</taxon>
        <taxon>Dichantheliinae</taxon>
        <taxon>Dichanthelium</taxon>
    </lineage>
</organism>
<comment type="caution">
    <text evidence="1">The sequence shown here is derived from an EMBL/GenBank/DDBJ whole genome shotgun (WGS) entry which is preliminary data.</text>
</comment>
<evidence type="ECO:0000313" key="1">
    <source>
        <dbReference type="EMBL" id="OEL24989.1"/>
    </source>
</evidence>
<dbReference type="OrthoDB" id="695347at2759"/>